<comment type="caution">
    <text evidence="1">The sequence shown here is derived from an EMBL/GenBank/DDBJ whole genome shotgun (WGS) entry which is preliminary data.</text>
</comment>
<gene>
    <name evidence="1" type="ORF">DPEC_G00144300</name>
</gene>
<evidence type="ECO:0000313" key="1">
    <source>
        <dbReference type="EMBL" id="KAJ8005213.1"/>
    </source>
</evidence>
<proteinExistence type="predicted"/>
<dbReference type="EMBL" id="CM055738">
    <property type="protein sequence ID" value="KAJ8005213.1"/>
    <property type="molecule type" value="Genomic_DNA"/>
</dbReference>
<accession>A0ACC2GP43</accession>
<sequence length="142" mass="15098">MAVSMATPRAAVTPPRLVVSGRDPPLCPPPPGPCGRPRAEESETRHPSTGGRRRKSGGGAAGVPLQLGRDKTKGAAAGQEEVSHISDCDLGEPTLVVTVGERGGYRDRNLERRRKVSSLFPLVVPFPAQGSAEKETDFSFHY</sequence>
<name>A0ACC2GP43_DALPE</name>
<organism evidence="1 2">
    <name type="scientific">Dallia pectoralis</name>
    <name type="common">Alaska blackfish</name>
    <dbReference type="NCBI Taxonomy" id="75939"/>
    <lineage>
        <taxon>Eukaryota</taxon>
        <taxon>Metazoa</taxon>
        <taxon>Chordata</taxon>
        <taxon>Craniata</taxon>
        <taxon>Vertebrata</taxon>
        <taxon>Euteleostomi</taxon>
        <taxon>Actinopterygii</taxon>
        <taxon>Neopterygii</taxon>
        <taxon>Teleostei</taxon>
        <taxon>Protacanthopterygii</taxon>
        <taxon>Esociformes</taxon>
        <taxon>Umbridae</taxon>
        <taxon>Dallia</taxon>
    </lineage>
</organism>
<protein>
    <submittedName>
        <fullName evidence="1">Uncharacterized protein</fullName>
    </submittedName>
</protein>
<dbReference type="Proteomes" id="UP001157502">
    <property type="component" value="Chromosome 11"/>
</dbReference>
<reference evidence="1" key="1">
    <citation type="submission" date="2021-05" db="EMBL/GenBank/DDBJ databases">
        <authorList>
            <person name="Pan Q."/>
            <person name="Jouanno E."/>
            <person name="Zahm M."/>
            <person name="Klopp C."/>
            <person name="Cabau C."/>
            <person name="Louis A."/>
            <person name="Berthelot C."/>
            <person name="Parey E."/>
            <person name="Roest Crollius H."/>
            <person name="Montfort J."/>
            <person name="Robinson-Rechavi M."/>
            <person name="Bouchez O."/>
            <person name="Lampietro C."/>
            <person name="Lopez Roques C."/>
            <person name="Donnadieu C."/>
            <person name="Postlethwait J."/>
            <person name="Bobe J."/>
            <person name="Dillon D."/>
            <person name="Chandos A."/>
            <person name="von Hippel F."/>
            <person name="Guiguen Y."/>
        </authorList>
    </citation>
    <scope>NUCLEOTIDE SEQUENCE</scope>
    <source>
        <strain evidence="1">YG-Jan2019</strain>
    </source>
</reference>
<evidence type="ECO:0000313" key="2">
    <source>
        <dbReference type="Proteomes" id="UP001157502"/>
    </source>
</evidence>
<keyword evidence="2" id="KW-1185">Reference proteome</keyword>